<comment type="pathway">
    <text evidence="2">Carbohydrate biosynthesis; dTDP-L-rhamnose biosynthesis.</text>
</comment>
<dbReference type="GO" id="GO:0005829">
    <property type="term" value="C:cytosol"/>
    <property type="evidence" value="ECO:0007669"/>
    <property type="project" value="TreeGrafter"/>
</dbReference>
<dbReference type="Pfam" id="PF04321">
    <property type="entry name" value="RmlD_sub_bind"/>
    <property type="match status" value="1"/>
</dbReference>
<evidence type="ECO:0000313" key="4">
    <source>
        <dbReference type="EMBL" id="MDI2099392.1"/>
    </source>
</evidence>
<dbReference type="RefSeq" id="WP_281489176.1">
    <property type="nucleotide sequence ID" value="NZ_JASATX010000004.1"/>
</dbReference>
<proteinExistence type="inferred from homology"/>
<comment type="caution">
    <text evidence="4">The sequence shown here is derived from an EMBL/GenBank/DDBJ whole genome shotgun (WGS) entry which is preliminary data.</text>
</comment>
<keyword evidence="2 4" id="KW-0560">Oxidoreductase</keyword>
<keyword evidence="5" id="KW-1185">Reference proteome</keyword>
<dbReference type="AlphaFoldDB" id="A0AAW6TE95"/>
<dbReference type="Gene3D" id="3.40.50.720">
    <property type="entry name" value="NAD(P)-binding Rossmann-like Domain"/>
    <property type="match status" value="1"/>
</dbReference>
<sequence length="294" mass="30786">MTRILVAGAGGMLGHDLMTVLEGRDAVGLGRAELDVTDLASVRAAVRETGIGSGDAIINAAAYTRVDDAEADEDRAYAVNATGARHLAIVAAEAGARLLQVSTDYVFDGTASTPYAEDTLRNPVSAYGRTKAEGERLALEAHPAGAFIVRTAWLYGEHGGNFPATMLKLAASRPTVSVVTDQVGQPTWTMDLAKQLVALIDADAPAAVYHGTNSGQASWYEFARAVFGEAGLDPARVEPTDSASFVRPAPRPAYSVLGHDGWARAGVPPMRDWREALFEAVSTGAISSGDSTAQ</sequence>
<dbReference type="InterPro" id="IPR029903">
    <property type="entry name" value="RmlD-like-bd"/>
</dbReference>
<dbReference type="EMBL" id="JASATX010000004">
    <property type="protein sequence ID" value="MDI2099392.1"/>
    <property type="molecule type" value="Genomic_DNA"/>
</dbReference>
<organism evidence="4 5">
    <name type="scientific">Ruicaihuangia caeni</name>
    <dbReference type="NCBI Taxonomy" id="3042517"/>
    <lineage>
        <taxon>Bacteria</taxon>
        <taxon>Bacillati</taxon>
        <taxon>Actinomycetota</taxon>
        <taxon>Actinomycetes</taxon>
        <taxon>Micrococcales</taxon>
        <taxon>Microbacteriaceae</taxon>
        <taxon>Ruicaihuangia</taxon>
    </lineage>
</organism>
<dbReference type="CDD" id="cd05254">
    <property type="entry name" value="dTDP_HR_like_SDR_e"/>
    <property type="match status" value="1"/>
</dbReference>
<dbReference type="Proteomes" id="UP001321506">
    <property type="component" value="Unassembled WGS sequence"/>
</dbReference>
<dbReference type="NCBIfam" id="TIGR01214">
    <property type="entry name" value="rmlD"/>
    <property type="match status" value="1"/>
</dbReference>
<dbReference type="GO" id="GO:0019305">
    <property type="term" value="P:dTDP-rhamnose biosynthetic process"/>
    <property type="evidence" value="ECO:0007669"/>
    <property type="project" value="TreeGrafter"/>
</dbReference>
<gene>
    <name evidence="4" type="primary">rfbD</name>
    <name evidence="4" type="ORF">QF206_10500</name>
</gene>
<evidence type="ECO:0000259" key="3">
    <source>
        <dbReference type="Pfam" id="PF04321"/>
    </source>
</evidence>
<dbReference type="EC" id="1.1.1.133" evidence="2"/>
<evidence type="ECO:0000256" key="1">
    <source>
        <dbReference type="ARBA" id="ARBA00010944"/>
    </source>
</evidence>
<protein>
    <recommendedName>
        <fullName evidence="2">dTDP-4-dehydrorhamnose reductase</fullName>
        <ecNumber evidence="2">1.1.1.133</ecNumber>
    </recommendedName>
</protein>
<evidence type="ECO:0000313" key="5">
    <source>
        <dbReference type="Proteomes" id="UP001321506"/>
    </source>
</evidence>
<comment type="similarity">
    <text evidence="1 2">Belongs to the dTDP-4-dehydrorhamnose reductase family.</text>
</comment>
<comment type="function">
    <text evidence="2">Catalyzes the reduction of dTDP-6-deoxy-L-lyxo-4-hexulose to yield dTDP-L-rhamnose.</text>
</comment>
<dbReference type="InterPro" id="IPR005913">
    <property type="entry name" value="dTDP_dehydrorham_reduct"/>
</dbReference>
<accession>A0AAW6TE95</accession>
<dbReference type="PANTHER" id="PTHR10491">
    <property type="entry name" value="DTDP-4-DEHYDRORHAMNOSE REDUCTASE"/>
    <property type="match status" value="1"/>
</dbReference>
<dbReference type="GO" id="GO:0008831">
    <property type="term" value="F:dTDP-4-dehydrorhamnose reductase activity"/>
    <property type="evidence" value="ECO:0007669"/>
    <property type="project" value="UniProtKB-EC"/>
</dbReference>
<feature type="domain" description="RmlD-like substrate binding" evidence="3">
    <location>
        <begin position="3"/>
        <end position="282"/>
    </location>
</feature>
<dbReference type="Gene3D" id="3.90.25.10">
    <property type="entry name" value="UDP-galactose 4-epimerase, domain 1"/>
    <property type="match status" value="1"/>
</dbReference>
<dbReference type="PANTHER" id="PTHR10491:SF4">
    <property type="entry name" value="METHIONINE ADENOSYLTRANSFERASE 2 SUBUNIT BETA"/>
    <property type="match status" value="1"/>
</dbReference>
<dbReference type="SUPFAM" id="SSF51735">
    <property type="entry name" value="NAD(P)-binding Rossmann-fold domains"/>
    <property type="match status" value="1"/>
</dbReference>
<dbReference type="InterPro" id="IPR036291">
    <property type="entry name" value="NAD(P)-bd_dom_sf"/>
</dbReference>
<keyword evidence="2" id="KW-0521">NADP</keyword>
<name>A0AAW6TE95_9MICO</name>
<reference evidence="4 5" key="1">
    <citation type="submission" date="2023-04" db="EMBL/GenBank/DDBJ databases">
        <title>Klugiella caeni sp. nov. isolated from the sludge of biochemical tank.</title>
        <authorList>
            <person name="Geng K."/>
        </authorList>
    </citation>
    <scope>NUCLEOTIDE SEQUENCE [LARGE SCALE GENOMIC DNA]</scope>
    <source>
        <strain evidence="4 5">YN-L-19</strain>
    </source>
</reference>
<evidence type="ECO:0000256" key="2">
    <source>
        <dbReference type="RuleBase" id="RU364082"/>
    </source>
</evidence>